<dbReference type="EMBL" id="AP004213">
    <property type="protein sequence ID" value="BAD09302.1"/>
    <property type="molecule type" value="Genomic_DNA"/>
</dbReference>
<proteinExistence type="predicted"/>
<reference evidence="3" key="4">
    <citation type="journal article" date="2008" name="Nucleic Acids Res.">
        <title>The rice annotation project database (RAP-DB): 2008 update.</title>
        <authorList>
            <consortium name="The rice annotation project (RAP)"/>
        </authorList>
    </citation>
    <scope>GENOME REANNOTATION</scope>
    <source>
        <strain evidence="3">cv. Nipponbare</strain>
    </source>
</reference>
<evidence type="ECO:0000313" key="1">
    <source>
        <dbReference type="EMBL" id="BAD09302.1"/>
    </source>
</evidence>
<protein>
    <submittedName>
        <fullName evidence="2">Uncharacterized protein</fullName>
    </submittedName>
</protein>
<dbReference type="EMBL" id="AP005918">
    <property type="protein sequence ID" value="BAD10701.1"/>
    <property type="molecule type" value="Genomic_DNA"/>
</dbReference>
<reference evidence="3" key="3">
    <citation type="journal article" date="2005" name="Nature">
        <title>The map-based sequence of the rice genome.</title>
        <authorList>
            <consortium name="International rice genome sequencing project (IRGSP)"/>
            <person name="Matsumoto T."/>
            <person name="Wu J."/>
            <person name="Kanamori H."/>
            <person name="Katayose Y."/>
            <person name="Fujisawa M."/>
            <person name="Namiki N."/>
            <person name="Mizuno H."/>
            <person name="Yamamoto K."/>
            <person name="Antonio B.A."/>
            <person name="Baba T."/>
            <person name="Sakata K."/>
            <person name="Nagamura Y."/>
            <person name="Aoki H."/>
            <person name="Arikawa K."/>
            <person name="Arita K."/>
            <person name="Bito T."/>
            <person name="Chiden Y."/>
            <person name="Fujitsuka N."/>
            <person name="Fukunaka R."/>
            <person name="Hamada M."/>
            <person name="Harada C."/>
            <person name="Hayashi A."/>
            <person name="Hijishita S."/>
            <person name="Honda M."/>
            <person name="Hosokawa S."/>
            <person name="Ichikawa Y."/>
            <person name="Idonuma A."/>
            <person name="Iijima M."/>
            <person name="Ikeda M."/>
            <person name="Ikeno M."/>
            <person name="Ito K."/>
            <person name="Ito S."/>
            <person name="Ito T."/>
            <person name="Ito Y."/>
            <person name="Ito Y."/>
            <person name="Iwabuchi A."/>
            <person name="Kamiya K."/>
            <person name="Karasawa W."/>
            <person name="Kurita K."/>
            <person name="Katagiri S."/>
            <person name="Kikuta A."/>
            <person name="Kobayashi H."/>
            <person name="Kobayashi N."/>
            <person name="Machita K."/>
            <person name="Maehara T."/>
            <person name="Masukawa M."/>
            <person name="Mizubayashi T."/>
            <person name="Mukai Y."/>
            <person name="Nagasaki H."/>
            <person name="Nagata Y."/>
            <person name="Naito S."/>
            <person name="Nakashima M."/>
            <person name="Nakama Y."/>
            <person name="Nakamichi Y."/>
            <person name="Nakamura M."/>
            <person name="Meguro A."/>
            <person name="Negishi M."/>
            <person name="Ohta I."/>
            <person name="Ohta T."/>
            <person name="Okamoto M."/>
            <person name="Ono N."/>
            <person name="Saji S."/>
            <person name="Sakaguchi M."/>
            <person name="Sakai K."/>
            <person name="Shibata M."/>
            <person name="Shimokawa T."/>
            <person name="Song J."/>
            <person name="Takazaki Y."/>
            <person name="Terasawa K."/>
            <person name="Tsugane M."/>
            <person name="Tsuji K."/>
            <person name="Ueda S."/>
            <person name="Waki K."/>
            <person name="Yamagata H."/>
            <person name="Yamamoto M."/>
            <person name="Yamamoto S."/>
            <person name="Yamane H."/>
            <person name="Yoshiki S."/>
            <person name="Yoshihara R."/>
            <person name="Yukawa K."/>
            <person name="Zhong H."/>
            <person name="Yano M."/>
            <person name="Yuan Q."/>
            <person name="Ouyang S."/>
            <person name="Liu J."/>
            <person name="Jones K.M."/>
            <person name="Gansberger K."/>
            <person name="Moffat K."/>
            <person name="Hill J."/>
            <person name="Bera J."/>
            <person name="Fadrosh D."/>
            <person name="Jin S."/>
            <person name="Johri S."/>
            <person name="Kim M."/>
            <person name="Overton L."/>
            <person name="Reardon M."/>
            <person name="Tsitrin T."/>
            <person name="Vuong H."/>
            <person name="Weaver B."/>
            <person name="Ciecko A."/>
            <person name="Tallon L."/>
            <person name="Jackson J."/>
            <person name="Pai G."/>
            <person name="Aken S.V."/>
            <person name="Utterback T."/>
            <person name="Reidmuller S."/>
            <person name="Feldblyum T."/>
            <person name="Hsiao J."/>
            <person name="Zismann V."/>
            <person name="Iobst S."/>
            <person name="de Vazeille A.R."/>
            <person name="Buell C.R."/>
            <person name="Ying K."/>
            <person name="Li Y."/>
            <person name="Lu T."/>
            <person name="Huang Y."/>
            <person name="Zhao Q."/>
            <person name="Feng Q."/>
            <person name="Zhang L."/>
            <person name="Zhu J."/>
            <person name="Weng Q."/>
            <person name="Mu J."/>
            <person name="Lu Y."/>
            <person name="Fan D."/>
            <person name="Liu Y."/>
            <person name="Guan J."/>
            <person name="Zhang Y."/>
            <person name="Yu S."/>
            <person name="Liu X."/>
            <person name="Zhang Y."/>
            <person name="Hong G."/>
            <person name="Han B."/>
            <person name="Choisne N."/>
            <person name="Demange N."/>
            <person name="Orjeda G."/>
            <person name="Samain S."/>
            <person name="Cattolico L."/>
            <person name="Pelletier E."/>
            <person name="Couloux A."/>
            <person name="Segurens B."/>
            <person name="Wincker P."/>
            <person name="D'Hont A."/>
            <person name="Scarpelli C."/>
            <person name="Weissenbach J."/>
            <person name="Salanoubat M."/>
            <person name="Quetier F."/>
            <person name="Yu Y."/>
            <person name="Kim H.R."/>
            <person name="Rambo T."/>
            <person name="Currie J."/>
            <person name="Collura K."/>
            <person name="Luo M."/>
            <person name="Yang T."/>
            <person name="Ammiraju J.S.S."/>
            <person name="Engler F."/>
            <person name="Soderlund C."/>
            <person name="Wing R.A."/>
            <person name="Palmer L.E."/>
            <person name="de la Bastide M."/>
            <person name="Spiegel L."/>
            <person name="Nascimento L."/>
            <person name="Zutavern T."/>
            <person name="O'Shaughnessy A."/>
            <person name="Dike S."/>
            <person name="Dedhia N."/>
            <person name="Preston R."/>
            <person name="Balija V."/>
            <person name="McCombie W.R."/>
            <person name="Chow T."/>
            <person name="Chen H."/>
            <person name="Chung M."/>
            <person name="Chen C."/>
            <person name="Shaw J."/>
            <person name="Wu H."/>
            <person name="Hsiao K."/>
            <person name="Chao Y."/>
            <person name="Chu M."/>
            <person name="Cheng C."/>
            <person name="Hour A."/>
            <person name="Lee P."/>
            <person name="Lin S."/>
            <person name="Lin Y."/>
            <person name="Liou J."/>
            <person name="Liu S."/>
            <person name="Hsing Y."/>
            <person name="Raghuvanshi S."/>
            <person name="Mohanty A."/>
            <person name="Bharti A.K."/>
            <person name="Gaur A."/>
            <person name="Gupta V."/>
            <person name="Kumar D."/>
            <person name="Ravi V."/>
            <person name="Vij S."/>
            <person name="Kapur A."/>
            <person name="Khurana P."/>
            <person name="Khurana P."/>
            <person name="Khurana J.P."/>
            <person name="Tyagi A.K."/>
            <person name="Gaikwad K."/>
            <person name="Singh A."/>
            <person name="Dalal V."/>
            <person name="Srivastava S."/>
            <person name="Dixit A."/>
            <person name="Pal A.K."/>
            <person name="Ghazi I.A."/>
            <person name="Yadav M."/>
            <person name="Pandit A."/>
            <person name="Bhargava A."/>
            <person name="Sureshbabu K."/>
            <person name="Batra K."/>
            <person name="Sharma T.R."/>
            <person name="Mohapatra T."/>
            <person name="Singh N.K."/>
            <person name="Messing J."/>
            <person name="Nelson A.B."/>
            <person name="Fuks G."/>
            <person name="Kavchok S."/>
            <person name="Keizer G."/>
            <person name="Linton E."/>
            <person name="Llaca V."/>
            <person name="Song R."/>
            <person name="Tanyolac B."/>
            <person name="Young S."/>
            <person name="Ho-Il K."/>
            <person name="Hahn J.H."/>
            <person name="Sangsakoo G."/>
            <person name="Vanavichit A."/>
            <person name="de Mattos Luiz.A.T."/>
            <person name="Zimmer P.D."/>
            <person name="Malone G."/>
            <person name="Dellagostin O."/>
            <person name="de Oliveira A.C."/>
            <person name="Bevan M."/>
            <person name="Bancroft I."/>
            <person name="Minx P."/>
            <person name="Cordum H."/>
            <person name="Wilson R."/>
            <person name="Cheng Z."/>
            <person name="Jin W."/>
            <person name="Jiang J."/>
            <person name="Leong S.A."/>
            <person name="Iwama H."/>
            <person name="Gojobori T."/>
            <person name="Itoh T."/>
            <person name="Niimura Y."/>
            <person name="Fujii Y."/>
            <person name="Habara T."/>
            <person name="Sakai H."/>
            <person name="Sato Y."/>
            <person name="Wilson G."/>
            <person name="Kumar K."/>
            <person name="McCouch S."/>
            <person name="Juretic N."/>
            <person name="Hoen D."/>
            <person name="Wright S."/>
            <person name="Bruskiewich R."/>
            <person name="Bureau T."/>
            <person name="Miyao A."/>
            <person name="Hirochika H."/>
            <person name="Nishikawa T."/>
            <person name="Kadowaki K."/>
            <person name="Sugiura M."/>
            <person name="Burr B."/>
            <person name="Sasaki T."/>
        </authorList>
    </citation>
    <scope>NUCLEOTIDE SEQUENCE [LARGE SCALE GENOMIC DNA]</scope>
    <source>
        <strain evidence="3">cv. Nipponbare</strain>
    </source>
</reference>
<sequence>MSRRARLICACMRERSRAGARAVNSCTYTYARIATVRRWRCTVEFLAVADHVGGCSGGVVARWLLDVAGW</sequence>
<evidence type="ECO:0000313" key="3">
    <source>
        <dbReference type="Proteomes" id="UP000000763"/>
    </source>
</evidence>
<name>Q6YTU0_ORYSJ</name>
<accession>Q6YTU0</accession>
<reference evidence="2" key="2">
    <citation type="submission" date="2002-11" db="EMBL/GenBank/DDBJ databases">
        <title>Oryza sativa nipponbare(GA3) genomic DNA, chromosome 8, PAC clone:P0419H09.</title>
        <authorList>
            <person name="Sasaki T."/>
            <person name="Matsumoto T."/>
            <person name="Katayose Y."/>
        </authorList>
    </citation>
    <scope>NUCLEOTIDE SEQUENCE</scope>
</reference>
<dbReference type="AlphaFoldDB" id="Q6YTU0"/>
<organism evidence="2 3">
    <name type="scientific">Oryza sativa subsp. japonica</name>
    <name type="common">Rice</name>
    <dbReference type="NCBI Taxonomy" id="39947"/>
    <lineage>
        <taxon>Eukaryota</taxon>
        <taxon>Viridiplantae</taxon>
        <taxon>Streptophyta</taxon>
        <taxon>Embryophyta</taxon>
        <taxon>Tracheophyta</taxon>
        <taxon>Spermatophyta</taxon>
        <taxon>Magnoliopsida</taxon>
        <taxon>Liliopsida</taxon>
        <taxon>Poales</taxon>
        <taxon>Poaceae</taxon>
        <taxon>BOP clade</taxon>
        <taxon>Oryzoideae</taxon>
        <taxon>Oryzeae</taxon>
        <taxon>Oryzinae</taxon>
        <taxon>Oryza</taxon>
        <taxon>Oryza sativa</taxon>
    </lineage>
</organism>
<evidence type="ECO:0000313" key="2">
    <source>
        <dbReference type="EMBL" id="BAD10701.1"/>
    </source>
</evidence>
<reference evidence="1" key="1">
    <citation type="submission" date="2001-09" db="EMBL/GenBank/DDBJ databases">
        <title>Oryza sativa nipponbare(GA3) genomic DNA, chromosome 8, BAC clone:OJ1111_H02.</title>
        <authorList>
            <person name="Sasaki T."/>
            <person name="Matsumoto T."/>
            <person name="Yamamoto K."/>
        </authorList>
    </citation>
    <scope>NUCLEOTIDE SEQUENCE</scope>
</reference>
<dbReference type="Proteomes" id="UP000000763">
    <property type="component" value="Chromosome 8"/>
</dbReference>
<gene>
    <name evidence="1" type="ORF">OJ1111_H02.26</name>
    <name evidence="2" type="ORF">P0419H09.7</name>
</gene>